<keyword evidence="5" id="KW-1185">Reference proteome</keyword>
<evidence type="ECO:0000313" key="4">
    <source>
        <dbReference type="EMBL" id="SPO05485.1"/>
    </source>
</evidence>
<keyword evidence="1" id="KW-0732">Signal</keyword>
<dbReference type="Pfam" id="PF00144">
    <property type="entry name" value="Beta-lactamase"/>
    <property type="match status" value="1"/>
</dbReference>
<evidence type="ECO:0000313" key="5">
    <source>
        <dbReference type="Proteomes" id="UP001187682"/>
    </source>
</evidence>
<dbReference type="PANTHER" id="PTHR22935">
    <property type="entry name" value="PENICILLIN-BINDING PROTEIN"/>
    <property type="match status" value="1"/>
</dbReference>
<dbReference type="SUPFAM" id="SSF56601">
    <property type="entry name" value="beta-lactamase/transpeptidase-like"/>
    <property type="match status" value="1"/>
</dbReference>
<evidence type="ECO:0000259" key="3">
    <source>
        <dbReference type="Pfam" id="PF26335"/>
    </source>
</evidence>
<gene>
    <name evidence="4" type="ORF">DNG_08172</name>
</gene>
<sequence length="601" mass="64800">MPQLLSLAALALQLLAMVAPAEAKRKYPCPPLGPVLPAPLSPSSSPSVAAAIDLAKDWFAELTADFEGTAVSLTVKSIHEDAPLLDLHHTPSVSNNRSVAEVNAQTIYRVASVSKIFSSLLPLIAEINLDDPVTKYLPELKELQDQQEVVNELTTIAWDDITVGSLANHMSGFGSEIAIDLSNFLTAENAAAIGLPPVDKSEIPGCSGLQGIAPCTREDFFAIFGKHRPAFAPFTTPMYTNPAYSVLSWVLEAATGKTFESLVQENIFDVAGMPRSTSGKRPEDGTGFIPTSSVWWDGDLGFLAPGGGFYSSTEDLTNLGKAILEHKILSPVETRKWIKPTEHTSALGQSIGGPWEIIRTHKLTTDGRVIDLYTKSGSITDYVSMFVVIPDFDVTFALLMGGPDGSPTTVNLGAGMVSEILIPALDAASKEQARQKLVGTYADEESNSTITLNVDGGPGLLVTDLVMRGVNVIENYLLYAGAEVPTDPSVKIEVTPRLYPSGLQADGEVGFRALFNVGPIEESIAVEKQLSFIPDASCMAFFQFERITYGMNTIEDFVFSVDEDGAVEEVTARFWRVTLGLDNRDVPEIPDGPKKCKRKQK</sequence>
<evidence type="ECO:0000256" key="1">
    <source>
        <dbReference type="SAM" id="SignalP"/>
    </source>
</evidence>
<reference evidence="4" key="1">
    <citation type="submission" date="2018-03" db="EMBL/GenBank/DDBJ databases">
        <authorList>
            <person name="Guldener U."/>
        </authorList>
    </citation>
    <scope>NUCLEOTIDE SEQUENCE</scope>
</reference>
<feature type="chain" id="PRO_5041964938" description="Beta-lactamase-related domain-containing protein" evidence="1">
    <location>
        <begin position="24"/>
        <end position="601"/>
    </location>
</feature>
<feature type="signal peptide" evidence="1">
    <location>
        <begin position="1"/>
        <end position="23"/>
    </location>
</feature>
<dbReference type="Pfam" id="PF26335">
    <property type="entry name" value="ARB_00930_C"/>
    <property type="match status" value="1"/>
</dbReference>
<dbReference type="InterPro" id="IPR012338">
    <property type="entry name" value="Beta-lactam/transpept-like"/>
</dbReference>
<dbReference type="EMBL" id="ONZQ02000013">
    <property type="protein sequence ID" value="SPO05485.1"/>
    <property type="molecule type" value="Genomic_DNA"/>
</dbReference>
<accession>A0AAE8N619</accession>
<feature type="domain" description="Beta-lactamase-related" evidence="2">
    <location>
        <begin position="94"/>
        <end position="403"/>
    </location>
</feature>
<dbReference type="AlphaFoldDB" id="A0AAE8N619"/>
<dbReference type="InterPro" id="IPR051478">
    <property type="entry name" value="Beta-lactamase-like_AB/R"/>
</dbReference>
<name>A0AAE8N619_9PEZI</name>
<protein>
    <recommendedName>
        <fullName evidence="6">Beta-lactamase-related domain-containing protein</fullName>
    </recommendedName>
</protein>
<dbReference type="InterPro" id="IPR058664">
    <property type="entry name" value="ARB_00930-like_C"/>
</dbReference>
<proteinExistence type="predicted"/>
<dbReference type="Gene3D" id="3.40.710.10">
    <property type="entry name" value="DD-peptidase/beta-lactamase superfamily"/>
    <property type="match status" value="1"/>
</dbReference>
<evidence type="ECO:0000259" key="2">
    <source>
        <dbReference type="Pfam" id="PF00144"/>
    </source>
</evidence>
<dbReference type="Proteomes" id="UP001187682">
    <property type="component" value="Unassembled WGS sequence"/>
</dbReference>
<dbReference type="InterPro" id="IPR001466">
    <property type="entry name" value="Beta-lactam-related"/>
</dbReference>
<evidence type="ECO:0008006" key="6">
    <source>
        <dbReference type="Google" id="ProtNLM"/>
    </source>
</evidence>
<comment type="caution">
    <text evidence="4">The sequence shown here is derived from an EMBL/GenBank/DDBJ whole genome shotgun (WGS) entry which is preliminary data.</text>
</comment>
<dbReference type="PANTHER" id="PTHR22935:SF97">
    <property type="entry name" value="BETA-LACTAMASE-RELATED DOMAIN-CONTAINING PROTEIN"/>
    <property type="match status" value="1"/>
</dbReference>
<organism evidence="4 5">
    <name type="scientific">Cephalotrichum gorgonifer</name>
    <dbReference type="NCBI Taxonomy" id="2041049"/>
    <lineage>
        <taxon>Eukaryota</taxon>
        <taxon>Fungi</taxon>
        <taxon>Dikarya</taxon>
        <taxon>Ascomycota</taxon>
        <taxon>Pezizomycotina</taxon>
        <taxon>Sordariomycetes</taxon>
        <taxon>Hypocreomycetidae</taxon>
        <taxon>Microascales</taxon>
        <taxon>Microascaceae</taxon>
        <taxon>Cephalotrichum</taxon>
    </lineage>
</organism>
<feature type="domain" description="Beta-lactamase-like ARB-00930-like C-terminal" evidence="3">
    <location>
        <begin position="430"/>
        <end position="579"/>
    </location>
</feature>